<dbReference type="AlphaFoldDB" id="A0A193FU09"/>
<dbReference type="Pfam" id="PF01339">
    <property type="entry name" value="CheB_methylest"/>
    <property type="match status" value="1"/>
</dbReference>
<evidence type="ECO:0000313" key="7">
    <source>
        <dbReference type="Proteomes" id="UP000092213"/>
    </source>
</evidence>
<dbReference type="GO" id="GO:0008984">
    <property type="term" value="F:protein-glutamate methylesterase activity"/>
    <property type="evidence" value="ECO:0007669"/>
    <property type="project" value="UniProtKB-EC"/>
</dbReference>
<feature type="active site" evidence="4">
    <location>
        <position position="42"/>
    </location>
</feature>
<dbReference type="RefSeq" id="WP_066668714.1">
    <property type="nucleotide sequence ID" value="NZ_CP016171.1"/>
</dbReference>
<dbReference type="SUPFAM" id="SSF52738">
    <property type="entry name" value="Methylesterase CheB, C-terminal domain"/>
    <property type="match status" value="1"/>
</dbReference>
<evidence type="ECO:0000313" key="6">
    <source>
        <dbReference type="EMBL" id="ANN71125.1"/>
    </source>
</evidence>
<evidence type="ECO:0000256" key="3">
    <source>
        <dbReference type="ARBA" id="ARBA00048267"/>
    </source>
</evidence>
<keyword evidence="4" id="KW-0145">Chemotaxis</keyword>
<dbReference type="PANTHER" id="PTHR42872">
    <property type="entry name" value="PROTEIN-GLUTAMATE METHYLESTERASE/PROTEIN-GLUTAMINE GLUTAMINASE"/>
    <property type="match status" value="1"/>
</dbReference>
<feature type="active site" evidence="4">
    <location>
        <position position="15"/>
    </location>
</feature>
<dbReference type="EMBL" id="CP016171">
    <property type="protein sequence ID" value="ANN71125.1"/>
    <property type="molecule type" value="Genomic_DNA"/>
</dbReference>
<evidence type="ECO:0000256" key="4">
    <source>
        <dbReference type="PROSITE-ProRule" id="PRU00050"/>
    </source>
</evidence>
<comment type="catalytic activity">
    <reaction evidence="3">
        <text>[protein]-L-glutamate 5-O-methyl ester + H2O = L-glutamyl-[protein] + methanol + H(+)</text>
        <dbReference type="Rhea" id="RHEA:23236"/>
        <dbReference type="Rhea" id="RHEA-COMP:10208"/>
        <dbReference type="Rhea" id="RHEA-COMP:10311"/>
        <dbReference type="ChEBI" id="CHEBI:15377"/>
        <dbReference type="ChEBI" id="CHEBI:15378"/>
        <dbReference type="ChEBI" id="CHEBI:17790"/>
        <dbReference type="ChEBI" id="CHEBI:29973"/>
        <dbReference type="ChEBI" id="CHEBI:82795"/>
        <dbReference type="EC" id="3.1.1.61"/>
    </reaction>
</comment>
<dbReference type="InterPro" id="IPR000673">
    <property type="entry name" value="Sig_transdc_resp-reg_Me-estase"/>
</dbReference>
<proteinExistence type="predicted"/>
<dbReference type="EC" id="3.1.1.61" evidence="2"/>
<dbReference type="Gene3D" id="3.40.50.180">
    <property type="entry name" value="Methylesterase CheB, C-terminal domain"/>
    <property type="match status" value="1"/>
</dbReference>
<evidence type="ECO:0000256" key="1">
    <source>
        <dbReference type="ARBA" id="ARBA00022801"/>
    </source>
</evidence>
<keyword evidence="1 4" id="KW-0378">Hydrolase</keyword>
<feature type="domain" description="CheB-type methylesterase" evidence="5">
    <location>
        <begin position="3"/>
        <end position="184"/>
    </location>
</feature>
<organism evidence="6 7">
    <name type="scientific">Bordetella bronchialis</name>
    <dbReference type="NCBI Taxonomy" id="463025"/>
    <lineage>
        <taxon>Bacteria</taxon>
        <taxon>Pseudomonadati</taxon>
        <taxon>Pseudomonadota</taxon>
        <taxon>Betaproteobacteria</taxon>
        <taxon>Burkholderiales</taxon>
        <taxon>Alcaligenaceae</taxon>
        <taxon>Bordetella</taxon>
    </lineage>
</organism>
<evidence type="ECO:0000256" key="2">
    <source>
        <dbReference type="ARBA" id="ARBA00039140"/>
    </source>
</evidence>
<sequence>MSSYLTDRCIAIGASWGGVTAILRLVAELPADIPVPVFIVQHIGAHASQLDALIDRQGPNPAKFPAHGERIQAGTIYVAPPDRHMLVDKDTIMLDPGPKENHARPSIDPLFRSVALAYRERAAGVILTGMLDDGTAGLKAIKDCGGIAVVQDPADAEQADMPRSAIANVEVDHIVPLAGMGALLGTLAQSRPGGQTVNVPDHVRREHAMTLGQSIIENLTTIAHPSALTCPDCGGALFELNDTRPMRYRCHVGHAFTLESLANVQADTAEVFLWAALRSLTEKSLIIRRMAEALPHGDTAQAEQALREADRLSAVCEQLRGLVQKST</sequence>
<dbReference type="GO" id="GO:0000156">
    <property type="term" value="F:phosphorelay response regulator activity"/>
    <property type="evidence" value="ECO:0007669"/>
    <property type="project" value="InterPro"/>
</dbReference>
<dbReference type="CDD" id="cd16433">
    <property type="entry name" value="CheB"/>
    <property type="match status" value="1"/>
</dbReference>
<dbReference type="PIRSF" id="PIRSF036461">
    <property type="entry name" value="Chmtx_methlestr"/>
    <property type="match status" value="1"/>
</dbReference>
<name>A0A193FU09_9BORD</name>
<protein>
    <recommendedName>
        <fullName evidence="2">protein-glutamate methylesterase</fullName>
        <ecNumber evidence="2">3.1.1.61</ecNumber>
    </recommendedName>
</protein>
<dbReference type="STRING" id="463025.BAU08_07050"/>
<dbReference type="InterPro" id="IPR011247">
    <property type="entry name" value="Chemotax_prot-Glu_Me-esterase"/>
</dbReference>
<feature type="active site" evidence="4">
    <location>
        <position position="133"/>
    </location>
</feature>
<dbReference type="PROSITE" id="PS50122">
    <property type="entry name" value="CHEB"/>
    <property type="match status" value="1"/>
</dbReference>
<dbReference type="PANTHER" id="PTHR42872:SF6">
    <property type="entry name" value="PROTEIN-GLUTAMATE METHYLESTERASE_PROTEIN-GLUTAMINE GLUTAMINASE"/>
    <property type="match status" value="1"/>
</dbReference>
<accession>A0A193FU09</accession>
<dbReference type="InterPro" id="IPR035909">
    <property type="entry name" value="CheB_C"/>
</dbReference>
<gene>
    <name evidence="6" type="ORF">BAU08_07050</name>
</gene>
<reference evidence="6 7" key="1">
    <citation type="submission" date="2016-06" db="EMBL/GenBank/DDBJ databases">
        <title>Complete genome sequences of Bordetella bronchialis and Bordetella flabilis.</title>
        <authorList>
            <person name="LiPuma J.J."/>
            <person name="Spilker T."/>
        </authorList>
    </citation>
    <scope>NUCLEOTIDE SEQUENCE [LARGE SCALE GENOMIC DNA]</scope>
    <source>
        <strain evidence="6 7">AU17976</strain>
    </source>
</reference>
<dbReference type="Proteomes" id="UP000092213">
    <property type="component" value="Chromosome"/>
</dbReference>
<dbReference type="GO" id="GO:0006935">
    <property type="term" value="P:chemotaxis"/>
    <property type="evidence" value="ECO:0007669"/>
    <property type="project" value="UniProtKB-UniRule"/>
</dbReference>
<dbReference type="GO" id="GO:0005737">
    <property type="term" value="C:cytoplasm"/>
    <property type="evidence" value="ECO:0007669"/>
    <property type="project" value="InterPro"/>
</dbReference>
<evidence type="ECO:0000259" key="5">
    <source>
        <dbReference type="PROSITE" id="PS50122"/>
    </source>
</evidence>